<protein>
    <recommendedName>
        <fullName evidence="2">non-specific serine/threonine protein kinase</fullName>
        <ecNumber evidence="2">2.7.11.1</ecNumber>
    </recommendedName>
</protein>
<keyword evidence="7 16" id="KW-0547">Nucleotide-binding</keyword>
<evidence type="ECO:0000256" key="14">
    <source>
        <dbReference type="ARBA" id="ARBA00047899"/>
    </source>
</evidence>
<dbReference type="Gene3D" id="3.30.200.20">
    <property type="entry name" value="Phosphorylase Kinase, domain 1"/>
    <property type="match status" value="1"/>
</dbReference>
<organism evidence="20 21">
    <name type="scientific">Riccia fluitans</name>
    <dbReference type="NCBI Taxonomy" id="41844"/>
    <lineage>
        <taxon>Eukaryota</taxon>
        <taxon>Viridiplantae</taxon>
        <taxon>Streptophyta</taxon>
        <taxon>Embryophyta</taxon>
        <taxon>Marchantiophyta</taxon>
        <taxon>Marchantiopsida</taxon>
        <taxon>Marchantiidae</taxon>
        <taxon>Marchantiales</taxon>
        <taxon>Ricciaceae</taxon>
        <taxon>Riccia</taxon>
    </lineage>
</organism>
<dbReference type="FunFam" id="1.10.510.10:FF:000287">
    <property type="entry name" value="probable LRR receptor-like serine/threonine-protein kinase RKF3"/>
    <property type="match status" value="1"/>
</dbReference>
<keyword evidence="11 18" id="KW-0472">Membrane</keyword>
<comment type="catalytic activity">
    <reaction evidence="14">
        <text>L-threonyl-[protein] + ATP = O-phospho-L-threonyl-[protein] + ADP + H(+)</text>
        <dbReference type="Rhea" id="RHEA:46608"/>
        <dbReference type="Rhea" id="RHEA-COMP:11060"/>
        <dbReference type="Rhea" id="RHEA-COMP:11605"/>
        <dbReference type="ChEBI" id="CHEBI:15378"/>
        <dbReference type="ChEBI" id="CHEBI:30013"/>
        <dbReference type="ChEBI" id="CHEBI:30616"/>
        <dbReference type="ChEBI" id="CHEBI:61977"/>
        <dbReference type="ChEBI" id="CHEBI:456216"/>
        <dbReference type="EC" id="2.7.11.1"/>
    </reaction>
</comment>
<dbReference type="EC" id="2.7.11.1" evidence="2"/>
<keyword evidence="4" id="KW-0808">Transferase</keyword>
<dbReference type="InterPro" id="IPR017441">
    <property type="entry name" value="Protein_kinase_ATP_BS"/>
</dbReference>
<evidence type="ECO:0000256" key="1">
    <source>
        <dbReference type="ARBA" id="ARBA00004479"/>
    </source>
</evidence>
<dbReference type="CDD" id="cd12087">
    <property type="entry name" value="TM_EGFR-like"/>
    <property type="match status" value="1"/>
</dbReference>
<feature type="binding site" evidence="16">
    <location>
        <position position="349"/>
    </location>
    <ligand>
        <name>ATP</name>
        <dbReference type="ChEBI" id="CHEBI:30616"/>
    </ligand>
</feature>
<dbReference type="Pfam" id="PF19160">
    <property type="entry name" value="SPARK"/>
    <property type="match status" value="1"/>
</dbReference>
<keyword evidence="9 16" id="KW-0067">ATP-binding</keyword>
<dbReference type="SUPFAM" id="SSF56112">
    <property type="entry name" value="Protein kinase-like (PK-like)"/>
    <property type="match status" value="1"/>
</dbReference>
<evidence type="ECO:0000256" key="15">
    <source>
        <dbReference type="ARBA" id="ARBA00048679"/>
    </source>
</evidence>
<evidence type="ECO:0000256" key="17">
    <source>
        <dbReference type="SAM" id="MobiDB-lite"/>
    </source>
</evidence>
<feature type="domain" description="Protein kinase" evidence="19">
    <location>
        <begin position="321"/>
        <end position="603"/>
    </location>
</feature>
<dbReference type="SMART" id="SM00220">
    <property type="entry name" value="S_TKc"/>
    <property type="match status" value="1"/>
</dbReference>
<evidence type="ECO:0000256" key="5">
    <source>
        <dbReference type="ARBA" id="ARBA00022692"/>
    </source>
</evidence>
<keyword evidence="5 18" id="KW-0812">Transmembrane</keyword>
<evidence type="ECO:0000256" key="7">
    <source>
        <dbReference type="ARBA" id="ARBA00022741"/>
    </source>
</evidence>
<evidence type="ECO:0000256" key="8">
    <source>
        <dbReference type="ARBA" id="ARBA00022777"/>
    </source>
</evidence>
<evidence type="ECO:0000259" key="19">
    <source>
        <dbReference type="PROSITE" id="PS50011"/>
    </source>
</evidence>
<dbReference type="PROSITE" id="PS50011">
    <property type="entry name" value="PROTEIN_KINASE_DOM"/>
    <property type="match status" value="1"/>
</dbReference>
<dbReference type="InterPro" id="IPR011009">
    <property type="entry name" value="Kinase-like_dom_sf"/>
</dbReference>
<keyword evidence="13" id="KW-0325">Glycoprotein</keyword>
<dbReference type="GO" id="GO:0016020">
    <property type="term" value="C:membrane"/>
    <property type="evidence" value="ECO:0007669"/>
    <property type="project" value="UniProtKB-SubCell"/>
</dbReference>
<comment type="subcellular location">
    <subcellularLocation>
        <location evidence="1">Membrane</location>
        <topology evidence="1">Single-pass type I membrane protein</topology>
    </subcellularLocation>
</comment>
<dbReference type="GO" id="GO:0005524">
    <property type="term" value="F:ATP binding"/>
    <property type="evidence" value="ECO:0007669"/>
    <property type="project" value="UniProtKB-UniRule"/>
</dbReference>
<reference evidence="20 21" key="1">
    <citation type="submission" date="2024-09" db="EMBL/GenBank/DDBJ databases">
        <title>Chromosome-scale assembly of Riccia fluitans.</title>
        <authorList>
            <person name="Paukszto L."/>
            <person name="Sawicki J."/>
            <person name="Karawczyk K."/>
            <person name="Piernik-Szablinska J."/>
            <person name="Szczecinska M."/>
            <person name="Mazdziarz M."/>
        </authorList>
    </citation>
    <scope>NUCLEOTIDE SEQUENCE [LARGE SCALE GENOMIC DNA]</scope>
    <source>
        <strain evidence="20">Rf_01</strain>
        <tissue evidence="20">Aerial parts of the thallus</tissue>
    </source>
</reference>
<evidence type="ECO:0000256" key="9">
    <source>
        <dbReference type="ARBA" id="ARBA00022840"/>
    </source>
</evidence>
<keyword evidence="10 18" id="KW-1133">Transmembrane helix</keyword>
<dbReference type="Gene3D" id="1.10.510.10">
    <property type="entry name" value="Transferase(Phosphotransferase) domain 1"/>
    <property type="match status" value="1"/>
</dbReference>
<dbReference type="AlphaFoldDB" id="A0ABD1ZI94"/>
<evidence type="ECO:0000256" key="6">
    <source>
        <dbReference type="ARBA" id="ARBA00022729"/>
    </source>
</evidence>
<dbReference type="PANTHER" id="PTHR47989">
    <property type="entry name" value="OS01G0750732 PROTEIN"/>
    <property type="match status" value="1"/>
</dbReference>
<dbReference type="GO" id="GO:0004674">
    <property type="term" value="F:protein serine/threonine kinase activity"/>
    <property type="evidence" value="ECO:0007669"/>
    <property type="project" value="UniProtKB-KW"/>
</dbReference>
<evidence type="ECO:0000256" key="10">
    <source>
        <dbReference type="ARBA" id="ARBA00022989"/>
    </source>
</evidence>
<dbReference type="EMBL" id="JBHFFA010000001">
    <property type="protein sequence ID" value="KAL2650361.1"/>
    <property type="molecule type" value="Genomic_DNA"/>
</dbReference>
<name>A0ABD1ZI94_9MARC</name>
<evidence type="ECO:0000256" key="3">
    <source>
        <dbReference type="ARBA" id="ARBA00022527"/>
    </source>
</evidence>
<accession>A0ABD1ZI94</accession>
<evidence type="ECO:0000256" key="11">
    <source>
        <dbReference type="ARBA" id="ARBA00023136"/>
    </source>
</evidence>
<keyword evidence="3" id="KW-0723">Serine/threonine-protein kinase</keyword>
<keyword evidence="8" id="KW-0418">Kinase</keyword>
<dbReference type="Pfam" id="PF00069">
    <property type="entry name" value="Pkinase"/>
    <property type="match status" value="1"/>
</dbReference>
<dbReference type="PROSITE" id="PS00107">
    <property type="entry name" value="PROTEIN_KINASE_ATP"/>
    <property type="match status" value="1"/>
</dbReference>
<evidence type="ECO:0000256" key="12">
    <source>
        <dbReference type="ARBA" id="ARBA00023170"/>
    </source>
</evidence>
<dbReference type="CDD" id="cd14066">
    <property type="entry name" value="STKc_IRAK"/>
    <property type="match status" value="1"/>
</dbReference>
<dbReference type="InterPro" id="IPR000719">
    <property type="entry name" value="Prot_kinase_dom"/>
</dbReference>
<dbReference type="PANTHER" id="PTHR47989:SF62">
    <property type="entry name" value="OS05G0423500 PROTEIN"/>
    <property type="match status" value="1"/>
</dbReference>
<comment type="caution">
    <text evidence="20">The sequence shown here is derived from an EMBL/GenBank/DDBJ whole genome shotgun (WGS) entry which is preliminary data.</text>
</comment>
<evidence type="ECO:0000256" key="2">
    <source>
        <dbReference type="ARBA" id="ARBA00012513"/>
    </source>
</evidence>
<evidence type="ECO:0000256" key="4">
    <source>
        <dbReference type="ARBA" id="ARBA00022679"/>
    </source>
</evidence>
<feature type="compositionally biased region" description="Low complexity" evidence="17">
    <location>
        <begin position="627"/>
        <end position="652"/>
    </location>
</feature>
<keyword evidence="6" id="KW-0732">Signal</keyword>
<feature type="transmembrane region" description="Helical" evidence="18">
    <location>
        <begin position="21"/>
        <end position="41"/>
    </location>
</feature>
<evidence type="ECO:0000256" key="16">
    <source>
        <dbReference type="PROSITE-ProRule" id="PRU10141"/>
    </source>
</evidence>
<comment type="catalytic activity">
    <reaction evidence="15">
        <text>L-seryl-[protein] + ATP = O-phospho-L-seryl-[protein] + ADP + H(+)</text>
        <dbReference type="Rhea" id="RHEA:17989"/>
        <dbReference type="Rhea" id="RHEA-COMP:9863"/>
        <dbReference type="Rhea" id="RHEA-COMP:11604"/>
        <dbReference type="ChEBI" id="CHEBI:15378"/>
        <dbReference type="ChEBI" id="CHEBI:29999"/>
        <dbReference type="ChEBI" id="CHEBI:30616"/>
        <dbReference type="ChEBI" id="CHEBI:83421"/>
        <dbReference type="ChEBI" id="CHEBI:456216"/>
        <dbReference type="EC" id="2.7.11.1"/>
    </reaction>
</comment>
<evidence type="ECO:0000313" key="20">
    <source>
        <dbReference type="EMBL" id="KAL2650361.1"/>
    </source>
</evidence>
<evidence type="ECO:0000256" key="13">
    <source>
        <dbReference type="ARBA" id="ARBA00023180"/>
    </source>
</evidence>
<feature type="compositionally biased region" description="Polar residues" evidence="17">
    <location>
        <begin position="658"/>
        <end position="672"/>
    </location>
</feature>
<feature type="transmembrane region" description="Helical" evidence="18">
    <location>
        <begin position="250"/>
        <end position="273"/>
    </location>
</feature>
<evidence type="ECO:0000256" key="18">
    <source>
        <dbReference type="SAM" id="Phobius"/>
    </source>
</evidence>
<dbReference type="Proteomes" id="UP001605036">
    <property type="component" value="Unassembled WGS sequence"/>
</dbReference>
<proteinExistence type="predicted"/>
<keyword evidence="21" id="KW-1185">Reference proteome</keyword>
<dbReference type="InterPro" id="IPR008271">
    <property type="entry name" value="Ser/Thr_kinase_AS"/>
</dbReference>
<evidence type="ECO:0000313" key="21">
    <source>
        <dbReference type="Proteomes" id="UP001605036"/>
    </source>
</evidence>
<sequence>MNWKKSQSFKQFEDGKSAGTSWLRIIILLWGELCFGLFIIVSAQSPPSDCPYKFSVLDHFPYVADTLRKNQDQGFDCSTVTEGLEIVVSVYLRETGYFLPPVGTSGACMEAYRRQLVKQGVKSSFNLTNYCRYDSVNLDRSTDLCKGVQTASDFQKLIQDADRSLLGNLNQSCGGNLDSTTSCGVCNQAQVQTAAVIQQVQRPSKVVRACTNYTNVYIAGIVNNPGPLDSGTALCLFYVKSPSHNGGPKAVVYAVVGVIAILLLGGIVGFLVYRRKKKIKEAEKHQAHMRRAKDLLDSSRVPHSNVNLFTIDEIKKATGNFSINNLLGSGGYGNVYKAIMQDGSIMAVKRFKNCSPAGDANFVHEVEMISSVRHKHLVAIRGCCVDSSGALDGHQRIILYDYMPNGSLQDHLFPRTRGCVLDWATRARIAIGMAKGLAYLHHDALPTIFHRDIKASNILLDSNFNARLADFGLAKFTPQGVSHVTTKVAGTFGYVAPEYAMYGQLTEKSDVYSFGMVLLELMTGRKALPSNADDPPHTLLSDWAWPLVKEGLWKAVVDPKMTYSIEEEVERFLLVALLCSHPVAHHRPTIGKALKILQGHLKVPEIPDRPAPLTSSKLVIEAGGNDGNNSGNNRTGFSSYTGSSSSQSTYSSRDPLNKSGTSMPLVASSSEL</sequence>
<gene>
    <name evidence="20" type="ORF">R1flu_018489</name>
</gene>
<keyword evidence="12" id="KW-0675">Receptor</keyword>
<feature type="region of interest" description="Disordered" evidence="17">
    <location>
        <begin position="619"/>
        <end position="672"/>
    </location>
</feature>
<dbReference type="PROSITE" id="PS00108">
    <property type="entry name" value="PROTEIN_KINASE_ST"/>
    <property type="match status" value="1"/>
</dbReference>
<dbReference type="InterPro" id="IPR043891">
    <property type="entry name" value="SPARK"/>
</dbReference>